<organism evidence="7 8">
    <name type="scientific">Adhaeribacter radiodurans</name>
    <dbReference type="NCBI Taxonomy" id="2745197"/>
    <lineage>
        <taxon>Bacteria</taxon>
        <taxon>Pseudomonadati</taxon>
        <taxon>Bacteroidota</taxon>
        <taxon>Cytophagia</taxon>
        <taxon>Cytophagales</taxon>
        <taxon>Hymenobacteraceae</taxon>
        <taxon>Adhaeribacter</taxon>
    </lineage>
</organism>
<dbReference type="NCBIfam" id="TIGR02937">
    <property type="entry name" value="sigma70-ECF"/>
    <property type="match status" value="1"/>
</dbReference>
<keyword evidence="3" id="KW-0731">Sigma factor</keyword>
<keyword evidence="4" id="KW-0238">DNA-binding</keyword>
<dbReference type="InterPro" id="IPR013325">
    <property type="entry name" value="RNA_pol_sigma_r2"/>
</dbReference>
<keyword evidence="8" id="KW-1185">Reference proteome</keyword>
<protein>
    <submittedName>
        <fullName evidence="7">Sigma-70 family RNA polymerase sigma factor</fullName>
    </submittedName>
</protein>
<dbReference type="InterPro" id="IPR036388">
    <property type="entry name" value="WH-like_DNA-bd_sf"/>
</dbReference>
<dbReference type="InterPro" id="IPR013324">
    <property type="entry name" value="RNA_pol_sigma_r3/r4-like"/>
</dbReference>
<evidence type="ECO:0000259" key="6">
    <source>
        <dbReference type="Pfam" id="PF04542"/>
    </source>
</evidence>
<keyword evidence="5" id="KW-0804">Transcription</keyword>
<dbReference type="SUPFAM" id="SSF88946">
    <property type="entry name" value="Sigma2 domain of RNA polymerase sigma factors"/>
    <property type="match status" value="1"/>
</dbReference>
<evidence type="ECO:0000256" key="4">
    <source>
        <dbReference type="ARBA" id="ARBA00023125"/>
    </source>
</evidence>
<evidence type="ECO:0000256" key="1">
    <source>
        <dbReference type="ARBA" id="ARBA00010641"/>
    </source>
</evidence>
<dbReference type="RefSeq" id="WP_182412989.1">
    <property type="nucleotide sequence ID" value="NZ_CP055153.1"/>
</dbReference>
<gene>
    <name evidence="7" type="ORF">HUW48_22070</name>
</gene>
<comment type="similarity">
    <text evidence="1">Belongs to the sigma-70 factor family. ECF subfamily.</text>
</comment>
<dbReference type="EMBL" id="CP055153">
    <property type="protein sequence ID" value="QMU30543.1"/>
    <property type="molecule type" value="Genomic_DNA"/>
</dbReference>
<proteinExistence type="inferred from homology"/>
<dbReference type="SUPFAM" id="SSF88659">
    <property type="entry name" value="Sigma3 and sigma4 domains of RNA polymerase sigma factors"/>
    <property type="match status" value="1"/>
</dbReference>
<dbReference type="GO" id="GO:0003677">
    <property type="term" value="F:DNA binding"/>
    <property type="evidence" value="ECO:0007669"/>
    <property type="project" value="UniProtKB-KW"/>
</dbReference>
<dbReference type="Gene3D" id="1.10.1740.10">
    <property type="match status" value="1"/>
</dbReference>
<dbReference type="AlphaFoldDB" id="A0A7L7LCP1"/>
<evidence type="ECO:0000256" key="2">
    <source>
        <dbReference type="ARBA" id="ARBA00023015"/>
    </source>
</evidence>
<evidence type="ECO:0000256" key="5">
    <source>
        <dbReference type="ARBA" id="ARBA00023163"/>
    </source>
</evidence>
<evidence type="ECO:0000256" key="3">
    <source>
        <dbReference type="ARBA" id="ARBA00023082"/>
    </source>
</evidence>
<dbReference type="InterPro" id="IPR014284">
    <property type="entry name" value="RNA_pol_sigma-70_dom"/>
</dbReference>
<accession>A0A7L7LCP1</accession>
<dbReference type="GO" id="GO:0006352">
    <property type="term" value="P:DNA-templated transcription initiation"/>
    <property type="evidence" value="ECO:0007669"/>
    <property type="project" value="InterPro"/>
</dbReference>
<dbReference type="Pfam" id="PF04542">
    <property type="entry name" value="Sigma70_r2"/>
    <property type="match status" value="1"/>
</dbReference>
<dbReference type="InterPro" id="IPR007627">
    <property type="entry name" value="RNA_pol_sigma70_r2"/>
</dbReference>
<name>A0A7L7LCP1_9BACT</name>
<dbReference type="KEGG" id="add:HUW48_22070"/>
<sequence>MRHSDQKYIEALVTNDRILLEEIYRKFAGKIKGMVLKNNGTETDAADIFQEALVSIYRKARDQNFELLCPFEAFLYLICKNLWLKELSKRKLLPVQFDEDGMDLGDDSVKLAEECMVQEQRMQLLHEKVAELGDSCQQLLRLSWEGKSMEEVAQILGMTYGYARKKKAGCMEKLITLVKQAPQFSFLKW</sequence>
<dbReference type="Gene3D" id="1.10.10.10">
    <property type="entry name" value="Winged helix-like DNA-binding domain superfamily/Winged helix DNA-binding domain"/>
    <property type="match status" value="1"/>
</dbReference>
<keyword evidence="2" id="KW-0805">Transcription regulation</keyword>
<dbReference type="PANTHER" id="PTHR43133">
    <property type="entry name" value="RNA POLYMERASE ECF-TYPE SIGMA FACTO"/>
    <property type="match status" value="1"/>
</dbReference>
<evidence type="ECO:0000313" key="7">
    <source>
        <dbReference type="EMBL" id="QMU30543.1"/>
    </source>
</evidence>
<reference evidence="7 8" key="1">
    <citation type="submission" date="2020-08" db="EMBL/GenBank/DDBJ databases">
        <title>Adhaeribacter dokdonensis sp. nov., isolated from the rhizosphere of Elymus tsukushiensis, a plant native to the Dokdo Islands, Republic of Korea.</title>
        <authorList>
            <person name="Ghim S.Y."/>
        </authorList>
    </citation>
    <scope>NUCLEOTIDE SEQUENCE [LARGE SCALE GENOMIC DNA]</scope>
    <source>
        <strain evidence="7 8">KUDC8001</strain>
    </source>
</reference>
<dbReference type="InterPro" id="IPR039425">
    <property type="entry name" value="RNA_pol_sigma-70-like"/>
</dbReference>
<feature type="domain" description="RNA polymerase sigma-70 region 2" evidence="6">
    <location>
        <begin position="24"/>
        <end position="91"/>
    </location>
</feature>
<dbReference type="PANTHER" id="PTHR43133:SF8">
    <property type="entry name" value="RNA POLYMERASE SIGMA FACTOR HI_1459-RELATED"/>
    <property type="match status" value="1"/>
</dbReference>
<dbReference type="GO" id="GO:0016987">
    <property type="term" value="F:sigma factor activity"/>
    <property type="evidence" value="ECO:0007669"/>
    <property type="project" value="UniProtKB-KW"/>
</dbReference>
<dbReference type="Proteomes" id="UP000514509">
    <property type="component" value="Chromosome"/>
</dbReference>
<evidence type="ECO:0000313" key="8">
    <source>
        <dbReference type="Proteomes" id="UP000514509"/>
    </source>
</evidence>